<dbReference type="AlphaFoldDB" id="A0AA42BPY2"/>
<dbReference type="GO" id="GO:0005524">
    <property type="term" value="F:ATP binding"/>
    <property type="evidence" value="ECO:0007669"/>
    <property type="project" value="UniProtKB-KW"/>
</dbReference>
<organism evidence="2 3">
    <name type="scientific">Ectobacillus ponti</name>
    <dbReference type="NCBI Taxonomy" id="2961894"/>
    <lineage>
        <taxon>Bacteria</taxon>
        <taxon>Bacillati</taxon>
        <taxon>Bacillota</taxon>
        <taxon>Bacilli</taxon>
        <taxon>Bacillales</taxon>
        <taxon>Bacillaceae</taxon>
        <taxon>Ectobacillus</taxon>
    </lineage>
</organism>
<dbReference type="SUPFAM" id="SSF52540">
    <property type="entry name" value="P-loop containing nucleoside triphosphate hydrolases"/>
    <property type="match status" value="1"/>
</dbReference>
<sequence length="313" mass="34955">MFNITKARREKLKAVVGFIGCSGAGKTAGALLVAYGMMREAYPEATEEEVWEKIGVIDTEHGRAKLYASSDFDGTRIGQFLHIDFSPPYSTDRYDMAVQAMKRAGAEVIIVDSLSHNWQGEGGIVETHGQMSGNSFQNWGKLVPETTKLVKTLTRNNVHILATLRTKQEYVVEPDASGKMAPRKVGTKPVQKDEMEYEFMLNFQIAIDHVAETSKDNTRMFEGNPAKLTPDVGRKLYQWLELGIDVRAEEQAKQAAEEAERLALIQQVRDIAASSADMKKKVEEFEFKANMKLDQFSAKLAKVAIERLQASSN</sequence>
<gene>
    <name evidence="2" type="ORF">NK662_14305</name>
</gene>
<accession>A0AA42BPY2</accession>
<feature type="transmembrane region" description="Helical" evidence="1">
    <location>
        <begin position="12"/>
        <end position="38"/>
    </location>
</feature>
<keyword evidence="1" id="KW-0812">Transmembrane</keyword>
<keyword evidence="2" id="KW-0067">ATP-binding</keyword>
<protein>
    <submittedName>
        <fullName evidence="2">ATP-binding protein</fullName>
    </submittedName>
</protein>
<keyword evidence="1" id="KW-0472">Membrane</keyword>
<dbReference type="Pfam" id="PF13479">
    <property type="entry name" value="AAA_24"/>
    <property type="match status" value="1"/>
</dbReference>
<keyword evidence="3" id="KW-1185">Reference proteome</keyword>
<reference evidence="2" key="1">
    <citation type="submission" date="2022-07" db="EMBL/GenBank/DDBJ databases">
        <authorList>
            <person name="Li W.-J."/>
            <person name="Deng Q.-Q."/>
        </authorList>
    </citation>
    <scope>NUCLEOTIDE SEQUENCE</scope>
    <source>
        <strain evidence="2">SYSU M60031</strain>
    </source>
</reference>
<evidence type="ECO:0000313" key="3">
    <source>
        <dbReference type="Proteomes" id="UP001156102"/>
    </source>
</evidence>
<dbReference type="EMBL" id="JANCLT010000007">
    <property type="protein sequence ID" value="MCP8969700.1"/>
    <property type="molecule type" value="Genomic_DNA"/>
</dbReference>
<dbReference type="Proteomes" id="UP001156102">
    <property type="component" value="Unassembled WGS sequence"/>
</dbReference>
<name>A0AA42BPY2_9BACI</name>
<keyword evidence="2" id="KW-0547">Nucleotide-binding</keyword>
<evidence type="ECO:0000313" key="2">
    <source>
        <dbReference type="EMBL" id="MCP8969700.1"/>
    </source>
</evidence>
<dbReference type="RefSeq" id="WP_254759621.1">
    <property type="nucleotide sequence ID" value="NZ_JANCLT010000007.1"/>
</dbReference>
<evidence type="ECO:0000256" key="1">
    <source>
        <dbReference type="SAM" id="Phobius"/>
    </source>
</evidence>
<dbReference type="Gene3D" id="3.40.50.300">
    <property type="entry name" value="P-loop containing nucleotide triphosphate hydrolases"/>
    <property type="match status" value="1"/>
</dbReference>
<proteinExistence type="predicted"/>
<dbReference type="InterPro" id="IPR027417">
    <property type="entry name" value="P-loop_NTPase"/>
</dbReference>
<comment type="caution">
    <text evidence="2">The sequence shown here is derived from an EMBL/GenBank/DDBJ whole genome shotgun (WGS) entry which is preliminary data.</text>
</comment>
<keyword evidence="1" id="KW-1133">Transmembrane helix</keyword>